<feature type="coiled-coil region" evidence="1">
    <location>
        <begin position="150"/>
        <end position="177"/>
    </location>
</feature>
<gene>
    <name evidence="2" type="ORF">Tci_296005</name>
</gene>
<organism evidence="2">
    <name type="scientific">Tanacetum cinerariifolium</name>
    <name type="common">Dalmatian daisy</name>
    <name type="synonym">Chrysanthemum cinerariifolium</name>
    <dbReference type="NCBI Taxonomy" id="118510"/>
    <lineage>
        <taxon>Eukaryota</taxon>
        <taxon>Viridiplantae</taxon>
        <taxon>Streptophyta</taxon>
        <taxon>Embryophyta</taxon>
        <taxon>Tracheophyta</taxon>
        <taxon>Spermatophyta</taxon>
        <taxon>Magnoliopsida</taxon>
        <taxon>eudicotyledons</taxon>
        <taxon>Gunneridae</taxon>
        <taxon>Pentapetalae</taxon>
        <taxon>asterids</taxon>
        <taxon>campanulids</taxon>
        <taxon>Asterales</taxon>
        <taxon>Asteraceae</taxon>
        <taxon>Asteroideae</taxon>
        <taxon>Anthemideae</taxon>
        <taxon>Anthemidinae</taxon>
        <taxon>Tanacetum</taxon>
    </lineage>
</organism>
<dbReference type="EMBL" id="BKCJ010097018">
    <property type="protein sequence ID" value="GEX24030.1"/>
    <property type="molecule type" value="Genomic_DNA"/>
</dbReference>
<sequence length="204" mass="23005">MAFRNFIYTEDDDDITILPKEPSLGFGNGSPPALVNTELPKGVKEPEVHLVELTADLVGSLKAGDASILSIYDDDDEEDNVVNRRAREFLQVIEKMRGEVDVIKAREISREEECEELQVKYEAAIKEEHKGNHDRMMLESQEWVGYQVTLSTFRSNVDSLEEEKARLKAGEASLRSDELGRIVDMLVSFAILMDAAERMSKLLA</sequence>
<evidence type="ECO:0000256" key="1">
    <source>
        <dbReference type="SAM" id="Coils"/>
    </source>
</evidence>
<proteinExistence type="predicted"/>
<name>A0A699H3C3_TANCI</name>
<dbReference type="AlphaFoldDB" id="A0A699H3C3"/>
<accession>A0A699H3C3</accession>
<comment type="caution">
    <text evidence="2">The sequence shown here is derived from an EMBL/GenBank/DDBJ whole genome shotgun (WGS) entry which is preliminary data.</text>
</comment>
<reference evidence="2" key="1">
    <citation type="journal article" date="2019" name="Sci. Rep.">
        <title>Draft genome of Tanacetum cinerariifolium, the natural source of mosquito coil.</title>
        <authorList>
            <person name="Yamashiro T."/>
            <person name="Shiraishi A."/>
            <person name="Satake H."/>
            <person name="Nakayama K."/>
        </authorList>
    </citation>
    <scope>NUCLEOTIDE SEQUENCE</scope>
</reference>
<evidence type="ECO:0000313" key="2">
    <source>
        <dbReference type="EMBL" id="GEX24030.1"/>
    </source>
</evidence>
<protein>
    <submittedName>
        <fullName evidence="2">Uncharacterized protein</fullName>
    </submittedName>
</protein>
<keyword evidence="1" id="KW-0175">Coiled coil</keyword>